<dbReference type="RefSeq" id="WP_188804515.1">
    <property type="nucleotide sequence ID" value="NZ_BMOK01000015.1"/>
</dbReference>
<feature type="transmembrane region" description="Helical" evidence="1">
    <location>
        <begin position="48"/>
        <end position="71"/>
    </location>
</feature>
<dbReference type="AlphaFoldDB" id="A0A917W375"/>
<dbReference type="Proteomes" id="UP000654670">
    <property type="component" value="Unassembled WGS sequence"/>
</dbReference>
<accession>A0A917W375</accession>
<organism evidence="2 3">
    <name type="scientific">Sporolactobacillus putidus</name>
    <dbReference type="NCBI Taxonomy" id="492735"/>
    <lineage>
        <taxon>Bacteria</taxon>
        <taxon>Bacillati</taxon>
        <taxon>Bacillota</taxon>
        <taxon>Bacilli</taxon>
        <taxon>Bacillales</taxon>
        <taxon>Sporolactobacillaceae</taxon>
        <taxon>Sporolactobacillus</taxon>
    </lineage>
</organism>
<protein>
    <submittedName>
        <fullName evidence="2">Uncharacterized protein</fullName>
    </submittedName>
</protein>
<evidence type="ECO:0000256" key="1">
    <source>
        <dbReference type="SAM" id="Phobius"/>
    </source>
</evidence>
<proteinExistence type="predicted"/>
<name>A0A917W375_9BACL</name>
<sequence>MARRYKAVLNCFGTSQIHYRNPVVIAWWSSALPGFGHMLLNMHIKGNILFLCEIFLNVQSNLNLATVYTFTGEFDLAKHVLNTRLLIIYIPFYIFCIWDSYRSTVDLNKNFFLAEKEPFELPVFDMSAIEVCFLDKRVPWAAGVWSLLFPGLGQLYNRRIITAFALLIWMLVITYNSHYLDSVHLLFYGKPGEAKEILNMEWLLFFPSLVFGAAFDAYSKTVEHNKLFDSEQRAYLEKEWHSESTHISFIKKGEQP</sequence>
<keyword evidence="1" id="KW-1133">Transmembrane helix</keyword>
<reference evidence="2" key="1">
    <citation type="journal article" date="2014" name="Int. J. Syst. Evol. Microbiol.">
        <title>Complete genome sequence of Corynebacterium casei LMG S-19264T (=DSM 44701T), isolated from a smear-ripened cheese.</title>
        <authorList>
            <consortium name="US DOE Joint Genome Institute (JGI-PGF)"/>
            <person name="Walter F."/>
            <person name="Albersmeier A."/>
            <person name="Kalinowski J."/>
            <person name="Ruckert C."/>
        </authorList>
    </citation>
    <scope>NUCLEOTIDE SEQUENCE</scope>
    <source>
        <strain evidence="2">JCM 15325</strain>
    </source>
</reference>
<feature type="transmembrane region" description="Helical" evidence="1">
    <location>
        <begin position="160"/>
        <end position="180"/>
    </location>
</feature>
<feature type="transmembrane region" description="Helical" evidence="1">
    <location>
        <begin position="83"/>
        <end position="101"/>
    </location>
</feature>
<keyword evidence="1" id="KW-0812">Transmembrane</keyword>
<dbReference type="EMBL" id="BMOK01000015">
    <property type="protein sequence ID" value="GGL62590.1"/>
    <property type="molecule type" value="Genomic_DNA"/>
</dbReference>
<gene>
    <name evidence="2" type="ORF">GCM10007968_28290</name>
</gene>
<keyword evidence="3" id="KW-1185">Reference proteome</keyword>
<evidence type="ECO:0000313" key="3">
    <source>
        <dbReference type="Proteomes" id="UP000654670"/>
    </source>
</evidence>
<evidence type="ECO:0000313" key="2">
    <source>
        <dbReference type="EMBL" id="GGL62590.1"/>
    </source>
</evidence>
<comment type="caution">
    <text evidence="2">The sequence shown here is derived from an EMBL/GenBank/DDBJ whole genome shotgun (WGS) entry which is preliminary data.</text>
</comment>
<feature type="transmembrane region" description="Helical" evidence="1">
    <location>
        <begin position="200"/>
        <end position="218"/>
    </location>
</feature>
<keyword evidence="1" id="KW-0472">Membrane</keyword>
<reference evidence="2" key="2">
    <citation type="submission" date="2020-09" db="EMBL/GenBank/DDBJ databases">
        <authorList>
            <person name="Sun Q."/>
            <person name="Ohkuma M."/>
        </authorList>
    </citation>
    <scope>NUCLEOTIDE SEQUENCE</scope>
    <source>
        <strain evidence="2">JCM 15325</strain>
    </source>
</reference>